<feature type="binding site" description="covalent" evidence="13">
    <location>
        <position position="117"/>
    </location>
    <ligand>
        <name>heme</name>
        <dbReference type="ChEBI" id="CHEBI:30413"/>
        <label>3</label>
    </ligand>
</feature>
<feature type="domain" description="NapC/NirT cytochrome c N-terminal" evidence="15">
    <location>
        <begin position="9"/>
        <end position="138"/>
    </location>
</feature>
<evidence type="ECO:0000256" key="7">
    <source>
        <dbReference type="ARBA" id="ARBA00022723"/>
    </source>
</evidence>
<name>A0A562S7Z1_9BACT</name>
<feature type="binding site" description="axial binding residue" evidence="14">
    <location>
        <position position="68"/>
    </location>
    <ligand>
        <name>heme</name>
        <dbReference type="ChEBI" id="CHEBI:30413"/>
        <label>2</label>
    </ligand>
    <ligandPart>
        <name>Fe</name>
        <dbReference type="ChEBI" id="CHEBI:18248"/>
    </ligandPart>
</feature>
<reference evidence="16 17" key="1">
    <citation type="submission" date="2019-07" db="EMBL/GenBank/DDBJ databases">
        <title>Genome sequencing of 100 strains of the haloalkaliphilic chemolithoautotrophic sulfur-oxidizing bacterium Thioalkalivibrio.</title>
        <authorList>
            <person name="Muyzer G."/>
        </authorList>
    </citation>
    <scope>NUCLEOTIDE SEQUENCE [LARGE SCALE GENOMIC DNA]</scope>
    <source>
        <strain evidence="16 17">ASO4-4</strain>
    </source>
</reference>
<keyword evidence="8 12" id="KW-0249">Electron transport</keyword>
<feature type="binding site" description="covalent" evidence="13">
    <location>
        <position position="132"/>
    </location>
    <ligand>
        <name>heme</name>
        <dbReference type="ChEBI" id="CHEBI:30413"/>
        <label>4</label>
    </ligand>
</feature>
<keyword evidence="3 12" id="KW-0813">Transport</keyword>
<keyword evidence="5 12" id="KW-0349">Heme</keyword>
<keyword evidence="4" id="KW-1003">Cell membrane</keyword>
<dbReference type="Gene3D" id="1.10.3820.10">
    <property type="entry name" value="Di-heme elbow motif domain"/>
    <property type="match status" value="1"/>
</dbReference>
<dbReference type="GO" id="GO:0009055">
    <property type="term" value="F:electron transfer activity"/>
    <property type="evidence" value="ECO:0007669"/>
    <property type="project" value="TreeGrafter"/>
</dbReference>
<feature type="binding site" evidence="13">
    <location>
        <position position="80"/>
    </location>
    <ligand>
        <name>a menaquinol</name>
        <dbReference type="ChEBI" id="CHEBI:18151"/>
    </ligand>
</feature>
<dbReference type="InterPro" id="IPR051174">
    <property type="entry name" value="Cytochrome_c-type_ET"/>
</dbReference>
<evidence type="ECO:0000313" key="16">
    <source>
        <dbReference type="EMBL" id="TWI77499.1"/>
    </source>
</evidence>
<feature type="binding site" description="covalent" evidence="13">
    <location>
        <position position="64"/>
    </location>
    <ligand>
        <name>heme</name>
        <dbReference type="ChEBI" id="CHEBI:30413"/>
        <label>2</label>
    </ligand>
</feature>
<keyword evidence="10 12" id="KW-0408">Iron</keyword>
<dbReference type="GO" id="GO:0005886">
    <property type="term" value="C:plasma membrane"/>
    <property type="evidence" value="ECO:0007669"/>
    <property type="project" value="UniProtKB-SubCell"/>
</dbReference>
<keyword evidence="9" id="KW-1133">Transmembrane helix</keyword>
<evidence type="ECO:0000256" key="8">
    <source>
        <dbReference type="ARBA" id="ARBA00022982"/>
    </source>
</evidence>
<feature type="binding site" description="covalent" evidence="13">
    <location>
        <position position="135"/>
    </location>
    <ligand>
        <name>heme</name>
        <dbReference type="ChEBI" id="CHEBI:30413"/>
        <label>4</label>
    </ligand>
</feature>
<proteinExistence type="inferred from homology"/>
<dbReference type="PANTHER" id="PTHR30333">
    <property type="entry name" value="CYTOCHROME C-TYPE PROTEIN"/>
    <property type="match status" value="1"/>
</dbReference>
<dbReference type="RefSeq" id="WP_144681598.1">
    <property type="nucleotide sequence ID" value="NZ_VLLC01000001.1"/>
</dbReference>
<feature type="binding site" evidence="13">
    <location>
        <position position="87"/>
    </location>
    <ligand>
        <name>a menaquinol</name>
        <dbReference type="ChEBI" id="CHEBI:18151"/>
    </ligand>
</feature>
<dbReference type="InterPro" id="IPR005126">
    <property type="entry name" value="NapC/NirT_cyt_c_N"/>
</dbReference>
<accession>A0A562S7Z1</accession>
<evidence type="ECO:0000256" key="14">
    <source>
        <dbReference type="PIRSR" id="PIRSR000013-2"/>
    </source>
</evidence>
<evidence type="ECO:0000256" key="12">
    <source>
        <dbReference type="PIRNR" id="PIRNR000013"/>
    </source>
</evidence>
<comment type="PTM">
    <text evidence="12">Binds 4 heme groups per subunit.</text>
</comment>
<evidence type="ECO:0000256" key="6">
    <source>
        <dbReference type="ARBA" id="ARBA00022692"/>
    </source>
</evidence>
<feature type="binding site" description="covalent" evidence="13">
    <location>
        <position position="114"/>
    </location>
    <ligand>
        <name>heme</name>
        <dbReference type="ChEBI" id="CHEBI:30413"/>
        <label>3</label>
    </ligand>
</feature>
<dbReference type="EMBL" id="VLLC01000001">
    <property type="protein sequence ID" value="TWI77499.1"/>
    <property type="molecule type" value="Genomic_DNA"/>
</dbReference>
<dbReference type="InterPro" id="IPR038266">
    <property type="entry name" value="NapC/NirT_cytc_sf"/>
</dbReference>
<feature type="binding site" description="covalent" evidence="13">
    <location>
        <position position="41"/>
    </location>
    <ligand>
        <name>heme</name>
        <dbReference type="ChEBI" id="CHEBI:30413"/>
        <label>1</label>
    </ligand>
</feature>
<feature type="binding site" description="axial binding residue" evidence="14">
    <location>
        <position position="59"/>
    </location>
    <ligand>
        <name>heme</name>
        <dbReference type="ChEBI" id="CHEBI:30413"/>
        <label>3</label>
    </ligand>
    <ligandPart>
        <name>Fe</name>
        <dbReference type="ChEBI" id="CHEBI:18248"/>
    </ligandPart>
</feature>
<feature type="binding site" description="axial binding residue" evidence="14">
    <location>
        <position position="141"/>
    </location>
    <ligand>
        <name>heme</name>
        <dbReference type="ChEBI" id="CHEBI:30413"/>
        <label>2</label>
    </ligand>
    <ligandPart>
        <name>Fe</name>
        <dbReference type="ChEBI" id="CHEBI:18248"/>
    </ligandPart>
</feature>
<protein>
    <recommendedName>
        <fullName evidence="12">Cytochrome c-type protein</fullName>
    </recommendedName>
</protein>
<dbReference type="InterPro" id="IPR036280">
    <property type="entry name" value="Multihaem_cyt_sf"/>
</dbReference>
<sequence>MKVPPGGMKTLLLALGLLLVGAGIYGAADFSMKATDEPAFCGSCHIMYEVVRTQQNSVHASLSCNDCHAPAGGIRKVMFKAKAGAKDVYQNTFGDVLDVIHTTQATKDVVNENCMACHTMTNINVADAKESCTDCHRQVPHFSKSPIAERRVANE</sequence>
<comment type="similarity">
    <text evidence="2">Belongs to the NapC/NirT/NrfH family.</text>
</comment>
<dbReference type="SUPFAM" id="SSF48695">
    <property type="entry name" value="Multiheme cytochromes"/>
    <property type="match status" value="1"/>
</dbReference>
<evidence type="ECO:0000256" key="1">
    <source>
        <dbReference type="ARBA" id="ARBA00004162"/>
    </source>
</evidence>
<keyword evidence="17" id="KW-1185">Reference proteome</keyword>
<dbReference type="PANTHER" id="PTHR30333:SF1">
    <property type="entry name" value="CYTOCHROME C-TYPE PROTEIN NAPC"/>
    <property type="match status" value="1"/>
</dbReference>
<dbReference type="InterPro" id="IPR024717">
    <property type="entry name" value="NapC/NirT/NrfH"/>
</dbReference>
<evidence type="ECO:0000256" key="2">
    <source>
        <dbReference type="ARBA" id="ARBA00007395"/>
    </source>
</evidence>
<feature type="binding site" description="axial binding residue" evidence="14">
    <location>
        <position position="136"/>
    </location>
    <ligand>
        <name>heme</name>
        <dbReference type="ChEBI" id="CHEBI:30413"/>
        <label>4</label>
    </ligand>
    <ligandPart>
        <name>Fe</name>
        <dbReference type="ChEBI" id="CHEBI:18248"/>
    </ligandPart>
</feature>
<keyword evidence="7 12" id="KW-0479">Metal-binding</keyword>
<dbReference type="AlphaFoldDB" id="A0A562S7Z1"/>
<gene>
    <name evidence="16" type="ORF">LZ24_00309</name>
</gene>
<evidence type="ECO:0000259" key="15">
    <source>
        <dbReference type="Pfam" id="PF03264"/>
    </source>
</evidence>
<feature type="binding site" evidence="13">
    <location>
        <position position="65"/>
    </location>
    <ligand>
        <name>a menaquinol</name>
        <dbReference type="ChEBI" id="CHEBI:18151"/>
    </ligand>
</feature>
<evidence type="ECO:0000313" key="17">
    <source>
        <dbReference type="Proteomes" id="UP000318307"/>
    </source>
</evidence>
<evidence type="ECO:0000256" key="3">
    <source>
        <dbReference type="ARBA" id="ARBA00022448"/>
    </source>
</evidence>
<dbReference type="GO" id="GO:0019333">
    <property type="term" value="P:denitrification pathway"/>
    <property type="evidence" value="ECO:0007669"/>
    <property type="project" value="InterPro"/>
</dbReference>
<evidence type="ECO:0000256" key="9">
    <source>
        <dbReference type="ARBA" id="ARBA00022989"/>
    </source>
</evidence>
<feature type="binding site" evidence="13">
    <location>
        <position position="67"/>
    </location>
    <ligand>
        <name>a menaquinol</name>
        <dbReference type="ChEBI" id="CHEBI:18151"/>
    </ligand>
</feature>
<evidence type="ECO:0000256" key="13">
    <source>
        <dbReference type="PIRSR" id="PIRSR000013-1"/>
    </source>
</evidence>
<dbReference type="PIRSF" id="PIRSF000013">
    <property type="entry name" value="4_hem_cytochrm_NapC"/>
    <property type="match status" value="1"/>
</dbReference>
<comment type="subcellular location">
    <subcellularLocation>
        <location evidence="1">Cell membrane</location>
        <topology evidence="1">Single-pass membrane protein</topology>
    </subcellularLocation>
</comment>
<evidence type="ECO:0000256" key="11">
    <source>
        <dbReference type="ARBA" id="ARBA00023136"/>
    </source>
</evidence>
<organism evidence="16 17">
    <name type="scientific">Desulfobotulus alkaliphilus</name>
    <dbReference type="NCBI Taxonomy" id="622671"/>
    <lineage>
        <taxon>Bacteria</taxon>
        <taxon>Pseudomonadati</taxon>
        <taxon>Thermodesulfobacteriota</taxon>
        <taxon>Desulfobacteria</taxon>
        <taxon>Desulfobacterales</taxon>
        <taxon>Desulfobacteraceae</taxon>
        <taxon>Desulfobotulus</taxon>
    </lineage>
</organism>
<dbReference type="GO" id="GO:0020037">
    <property type="term" value="F:heme binding"/>
    <property type="evidence" value="ECO:0007669"/>
    <property type="project" value="InterPro"/>
</dbReference>
<dbReference type="Proteomes" id="UP000318307">
    <property type="component" value="Unassembled WGS sequence"/>
</dbReference>
<dbReference type="GO" id="GO:0009061">
    <property type="term" value="P:anaerobic respiration"/>
    <property type="evidence" value="ECO:0007669"/>
    <property type="project" value="TreeGrafter"/>
</dbReference>
<feature type="binding site" description="axial binding residue" evidence="14">
    <location>
        <position position="118"/>
    </location>
    <ligand>
        <name>heme</name>
        <dbReference type="ChEBI" id="CHEBI:30413"/>
        <label>3</label>
    </ligand>
    <ligandPart>
        <name>Fe</name>
        <dbReference type="ChEBI" id="CHEBI:18248"/>
    </ligandPart>
</feature>
<dbReference type="OrthoDB" id="9782159at2"/>
<evidence type="ECO:0000256" key="5">
    <source>
        <dbReference type="ARBA" id="ARBA00022617"/>
    </source>
</evidence>
<evidence type="ECO:0000256" key="4">
    <source>
        <dbReference type="ARBA" id="ARBA00022475"/>
    </source>
</evidence>
<keyword evidence="6" id="KW-0812">Transmembrane</keyword>
<evidence type="ECO:0000256" key="10">
    <source>
        <dbReference type="ARBA" id="ARBA00023004"/>
    </source>
</evidence>
<feature type="binding site" description="axial binding residue" evidence="14">
    <location>
        <position position="47"/>
    </location>
    <ligand>
        <name>heme</name>
        <dbReference type="ChEBI" id="CHEBI:30413"/>
        <label>1</label>
    </ligand>
    <ligandPart>
        <name>Fe</name>
        <dbReference type="ChEBI" id="CHEBI:18248"/>
    </ligandPart>
</feature>
<feature type="binding site" description="axial binding residue" evidence="14">
    <location>
        <position position="87"/>
    </location>
    <ligand>
        <name>heme</name>
        <dbReference type="ChEBI" id="CHEBI:30413"/>
        <label>1</label>
    </ligand>
    <ligandPart>
        <name>Fe</name>
        <dbReference type="ChEBI" id="CHEBI:18248"/>
    </ligandPart>
</feature>
<feature type="binding site" description="covalent" evidence="13">
    <location>
        <position position="44"/>
    </location>
    <ligand>
        <name>heme</name>
        <dbReference type="ChEBI" id="CHEBI:30413"/>
        <label>1</label>
    </ligand>
</feature>
<comment type="cofactor">
    <cofactor evidence="13">
        <name>heme</name>
        <dbReference type="ChEBI" id="CHEBI:30413"/>
    </cofactor>
    <text evidence="13">Binds 4 heme groups per subunit.</text>
</comment>
<keyword evidence="11" id="KW-0472">Membrane</keyword>
<comment type="caution">
    <text evidence="16">The sequence shown here is derived from an EMBL/GenBank/DDBJ whole genome shotgun (WGS) entry which is preliminary data.</text>
</comment>
<dbReference type="Pfam" id="PF03264">
    <property type="entry name" value="Cytochrom_NNT"/>
    <property type="match status" value="1"/>
</dbReference>
<dbReference type="GO" id="GO:0046872">
    <property type="term" value="F:metal ion binding"/>
    <property type="evidence" value="ECO:0007669"/>
    <property type="project" value="UniProtKB-KW"/>
</dbReference>